<reference evidence="1 2" key="1">
    <citation type="submission" date="2021-04" db="EMBL/GenBank/DDBJ databases">
        <authorList>
            <person name="Bliznina A."/>
        </authorList>
    </citation>
    <scope>NUCLEOTIDE SEQUENCE [LARGE SCALE GENOMIC DNA]</scope>
</reference>
<evidence type="ECO:0000313" key="1">
    <source>
        <dbReference type="EMBL" id="CAG5082643.1"/>
    </source>
</evidence>
<organism evidence="1 2">
    <name type="scientific">Oikopleura dioica</name>
    <name type="common">Tunicate</name>
    <dbReference type="NCBI Taxonomy" id="34765"/>
    <lineage>
        <taxon>Eukaryota</taxon>
        <taxon>Metazoa</taxon>
        <taxon>Chordata</taxon>
        <taxon>Tunicata</taxon>
        <taxon>Appendicularia</taxon>
        <taxon>Copelata</taxon>
        <taxon>Oikopleuridae</taxon>
        <taxon>Oikopleura</taxon>
    </lineage>
</organism>
<proteinExistence type="predicted"/>
<dbReference type="Proteomes" id="UP001158576">
    <property type="component" value="Chromosome PAR"/>
</dbReference>
<protein>
    <submittedName>
        <fullName evidence="1">Oidioi.mRNA.OKI2018_I69.PAR.g10174.t1.cds</fullName>
    </submittedName>
</protein>
<sequence>MFFDKRQFPFLKDEDIQSLANKGIENAADFLRASLTQLDESCNLTIKQILQMRDYFLQNSEFLRPPKLLPEDPEKIECLEEGINDYLEGGFTPGEIVLFSQHEGEHDMVKELMSEIMEEFSARFATCIGETLNSGLFLPKNDDALLNVNVYSLGTFAETLRKGLENLFYPASQFAVNKDAPLSFMHILRKIAKRTNLVFILNLQKTGTSEEVYRIISQKSHKEIYAEQMFDPWIALFKGKTSSNHEISLHLKLREKDEENHTLT</sequence>
<keyword evidence="2" id="KW-1185">Reference proteome</keyword>
<gene>
    <name evidence="1" type="ORF">OKIOD_LOCUS1732</name>
</gene>
<name>A0ABN7RQ83_OIKDI</name>
<evidence type="ECO:0000313" key="2">
    <source>
        <dbReference type="Proteomes" id="UP001158576"/>
    </source>
</evidence>
<accession>A0ABN7RQ83</accession>
<dbReference type="EMBL" id="OU015568">
    <property type="protein sequence ID" value="CAG5082643.1"/>
    <property type="molecule type" value="Genomic_DNA"/>
</dbReference>